<dbReference type="EMBL" id="LTAN01000003">
    <property type="protein sequence ID" value="OBR12632.1"/>
    <property type="molecule type" value="Genomic_DNA"/>
</dbReference>
<protein>
    <submittedName>
        <fullName evidence="1">Cytochrome p450 monooxygenase</fullName>
    </submittedName>
</protein>
<dbReference type="GeneID" id="28864010"/>
<comment type="caution">
    <text evidence="1">The sequence shown here is derived from an EMBL/GenBank/DDBJ whole genome shotgun (WGS) entry which is preliminary data.</text>
</comment>
<dbReference type="VEuPathDB" id="FungiDB:CH63R_04928"/>
<dbReference type="GO" id="GO:0004497">
    <property type="term" value="F:monooxygenase activity"/>
    <property type="evidence" value="ECO:0007669"/>
    <property type="project" value="UniProtKB-KW"/>
</dbReference>
<evidence type="ECO:0000313" key="1">
    <source>
        <dbReference type="EMBL" id="OBR12632.1"/>
    </source>
</evidence>
<proteinExistence type="predicted"/>
<keyword evidence="1" id="KW-0560">Oxidoreductase</keyword>
<sequence length="95" mass="11138">MTWVHGRPEKCGLPVYRVFLRSLLPPFVILSDSHDTQAICMRRKGFGHGQTMEDLVTDPKPSHRVSLSIKDEWETHRRLLQDQCRPLFGKMLPRR</sequence>
<evidence type="ECO:0000313" key="2">
    <source>
        <dbReference type="Proteomes" id="UP000092177"/>
    </source>
</evidence>
<dbReference type="RefSeq" id="XP_018161149.1">
    <property type="nucleotide sequence ID" value="XM_018299903.1"/>
</dbReference>
<accession>A0A1B7YL04</accession>
<reference evidence="2" key="1">
    <citation type="journal article" date="2017" name="BMC Genomics">
        <title>Gapless genome assembly of Colletotrichum higginsianum reveals chromosome structure and association of transposable elements with secondary metabolite gene clusters.</title>
        <authorList>
            <person name="Dallery J.-F."/>
            <person name="Lapalu N."/>
            <person name="Zampounis A."/>
            <person name="Pigne S."/>
            <person name="Luyten I."/>
            <person name="Amselem J."/>
            <person name="Wittenberg A.H.J."/>
            <person name="Zhou S."/>
            <person name="de Queiroz M.V."/>
            <person name="Robin G.P."/>
            <person name="Auger A."/>
            <person name="Hainaut M."/>
            <person name="Henrissat B."/>
            <person name="Kim K.-T."/>
            <person name="Lee Y.-H."/>
            <person name="Lespinet O."/>
            <person name="Schwartz D.C."/>
            <person name="Thon M.R."/>
            <person name="O'Connell R.J."/>
        </authorList>
    </citation>
    <scope>NUCLEOTIDE SEQUENCE [LARGE SCALE GENOMIC DNA]</scope>
    <source>
        <strain evidence="2">IMI 349063</strain>
    </source>
</reference>
<keyword evidence="1" id="KW-0503">Monooxygenase</keyword>
<dbReference type="KEGG" id="chig:CH63R_04928"/>
<name>A0A1B7YL04_COLHI</name>
<dbReference type="AlphaFoldDB" id="A0A1B7YL04"/>
<dbReference type="Proteomes" id="UP000092177">
    <property type="component" value="Chromosome 3"/>
</dbReference>
<keyword evidence="2" id="KW-1185">Reference proteome</keyword>
<gene>
    <name evidence="1" type="ORF">CH63R_04928</name>
</gene>
<organism evidence="1 2">
    <name type="scientific">Colletotrichum higginsianum (strain IMI 349063)</name>
    <name type="common">Crucifer anthracnose fungus</name>
    <dbReference type="NCBI Taxonomy" id="759273"/>
    <lineage>
        <taxon>Eukaryota</taxon>
        <taxon>Fungi</taxon>
        <taxon>Dikarya</taxon>
        <taxon>Ascomycota</taxon>
        <taxon>Pezizomycotina</taxon>
        <taxon>Sordariomycetes</taxon>
        <taxon>Hypocreomycetidae</taxon>
        <taxon>Glomerellales</taxon>
        <taxon>Glomerellaceae</taxon>
        <taxon>Colletotrichum</taxon>
        <taxon>Colletotrichum destructivum species complex</taxon>
    </lineage>
</organism>